<protein>
    <submittedName>
        <fullName evidence="2">HNH endonuclease</fullName>
    </submittedName>
</protein>
<feature type="domain" description="HNH nuclease" evidence="1">
    <location>
        <begin position="70"/>
        <end position="121"/>
    </location>
</feature>
<dbReference type="GO" id="GO:0008270">
    <property type="term" value="F:zinc ion binding"/>
    <property type="evidence" value="ECO:0007669"/>
    <property type="project" value="InterPro"/>
</dbReference>
<dbReference type="Proteomes" id="UP000288246">
    <property type="component" value="Unassembled WGS sequence"/>
</dbReference>
<evidence type="ECO:0000313" key="3">
    <source>
        <dbReference type="Proteomes" id="UP000288246"/>
    </source>
</evidence>
<dbReference type="InterPro" id="IPR003615">
    <property type="entry name" value="HNH_nuc"/>
</dbReference>
<keyword evidence="2" id="KW-0255">Endonuclease</keyword>
<dbReference type="InterPro" id="IPR052892">
    <property type="entry name" value="NA-targeting_endonuclease"/>
</dbReference>
<proteinExistence type="predicted"/>
<accession>A0A401V292</accession>
<dbReference type="EMBL" id="BHYL01000223">
    <property type="protein sequence ID" value="GCD21003.1"/>
    <property type="molecule type" value="Genomic_DNA"/>
</dbReference>
<keyword evidence="2" id="KW-0540">Nuclease</keyword>
<dbReference type="InterPro" id="IPR002711">
    <property type="entry name" value="HNH"/>
</dbReference>
<dbReference type="Pfam" id="PF01844">
    <property type="entry name" value="HNH"/>
    <property type="match status" value="1"/>
</dbReference>
<dbReference type="PANTHER" id="PTHR33877:SF2">
    <property type="entry name" value="OS07G0170200 PROTEIN"/>
    <property type="match status" value="1"/>
</dbReference>
<organism evidence="2 3">
    <name type="scientific">Cellulomonas algicola</name>
    <dbReference type="NCBI Taxonomy" id="2071633"/>
    <lineage>
        <taxon>Bacteria</taxon>
        <taxon>Bacillati</taxon>
        <taxon>Actinomycetota</taxon>
        <taxon>Actinomycetes</taxon>
        <taxon>Micrococcales</taxon>
        <taxon>Cellulomonadaceae</taxon>
        <taxon>Cellulomonas</taxon>
    </lineage>
</organism>
<dbReference type="RefSeq" id="WP_124343516.1">
    <property type="nucleotide sequence ID" value="NZ_BHYL01000223.1"/>
</dbReference>
<comment type="caution">
    <text evidence="2">The sequence shown here is derived from an EMBL/GenBank/DDBJ whole genome shotgun (WGS) entry which is preliminary data.</text>
</comment>
<keyword evidence="2" id="KW-0378">Hydrolase</keyword>
<dbReference type="Gene3D" id="1.10.30.50">
    <property type="match status" value="1"/>
</dbReference>
<gene>
    <name evidence="2" type="ORF">CTKZ_25650</name>
</gene>
<dbReference type="GO" id="GO:0004519">
    <property type="term" value="F:endonuclease activity"/>
    <property type="evidence" value="ECO:0007669"/>
    <property type="project" value="UniProtKB-KW"/>
</dbReference>
<keyword evidence="3" id="KW-1185">Reference proteome</keyword>
<dbReference type="PANTHER" id="PTHR33877">
    <property type="entry name" value="SLL1193 PROTEIN"/>
    <property type="match status" value="1"/>
</dbReference>
<dbReference type="AlphaFoldDB" id="A0A401V292"/>
<dbReference type="GO" id="GO:0003676">
    <property type="term" value="F:nucleic acid binding"/>
    <property type="evidence" value="ECO:0007669"/>
    <property type="project" value="InterPro"/>
</dbReference>
<reference evidence="2 3" key="1">
    <citation type="submission" date="2018-11" db="EMBL/GenBank/DDBJ databases">
        <title>Draft genome sequence of Cellulomonas takizawaensis strain TKZ-21.</title>
        <authorList>
            <person name="Yamamura H."/>
            <person name="Hayashi T."/>
            <person name="Hamada M."/>
            <person name="Serisawa Y."/>
            <person name="Matsuyama K."/>
            <person name="Nakagawa Y."/>
            <person name="Otoguro M."/>
            <person name="Yanagida F."/>
            <person name="Hayakawa M."/>
        </authorList>
    </citation>
    <scope>NUCLEOTIDE SEQUENCE [LARGE SCALE GENOMIC DNA]</scope>
    <source>
        <strain evidence="2 3">TKZ-21</strain>
    </source>
</reference>
<dbReference type="SMART" id="SM00507">
    <property type="entry name" value="HNHc"/>
    <property type="match status" value="1"/>
</dbReference>
<dbReference type="OrthoDB" id="9802901at2"/>
<sequence>MSGVLVLNAGYEPLHRVSLQHAVRMLHRRVAVVEEAVAGKRFGQYPLPAVLRLVRYVHMRWRHRTGAPPWSRAGVLRRDDHVCAYCGTRGAATVDHVMPRSRTADPNTWLNTVACCGRCNNRKRDRTPDEAGMRLRYAPRVPSHAELLDL</sequence>
<evidence type="ECO:0000313" key="2">
    <source>
        <dbReference type="EMBL" id="GCD21003.1"/>
    </source>
</evidence>
<name>A0A401V292_9CELL</name>
<evidence type="ECO:0000259" key="1">
    <source>
        <dbReference type="SMART" id="SM00507"/>
    </source>
</evidence>